<proteinExistence type="predicted"/>
<sequence length="130" mass="15145">METERRRLVLEFFIPHFIAMARSSEKFEAIRQALIYQEQAQRLCKLLLEEPGRDMTANEYLDVVHEKLIDCQRKLANQGGLKLPTRKESKLDRTQQKPPRKQRPKFEEITDSPPENPGISAFTFIDVGTC</sequence>
<comment type="caution">
    <text evidence="1">The sequence shown here is derived from an EMBL/GenBank/DDBJ whole genome shotgun (WGS) entry which is preliminary data.</text>
</comment>
<dbReference type="Proteomes" id="UP001231649">
    <property type="component" value="Chromosome 15"/>
</dbReference>
<gene>
    <name evidence="1" type="ORF">PYW08_003791</name>
</gene>
<evidence type="ECO:0000313" key="1">
    <source>
        <dbReference type="EMBL" id="KAJ8725608.1"/>
    </source>
</evidence>
<evidence type="ECO:0000313" key="2">
    <source>
        <dbReference type="Proteomes" id="UP001231649"/>
    </source>
</evidence>
<accession>A0ACC2QWB0</accession>
<dbReference type="EMBL" id="CM056791">
    <property type="protein sequence ID" value="KAJ8725608.1"/>
    <property type="molecule type" value="Genomic_DNA"/>
</dbReference>
<name>A0ACC2QWB0_9NEOP</name>
<protein>
    <submittedName>
        <fullName evidence="1">Uncharacterized protein</fullName>
    </submittedName>
</protein>
<reference evidence="1" key="1">
    <citation type="submission" date="2023-03" db="EMBL/GenBank/DDBJ databases">
        <title>Chromosome-level genomes of two armyworms, Mythimna separata and Mythimna loreyi, provide insights into the biosynthesis and reception of sex pheromones.</title>
        <authorList>
            <person name="Zhao H."/>
        </authorList>
    </citation>
    <scope>NUCLEOTIDE SEQUENCE</scope>
    <source>
        <strain evidence="1">BeijingLab</strain>
    </source>
</reference>
<organism evidence="1 2">
    <name type="scientific">Mythimna loreyi</name>
    <dbReference type="NCBI Taxonomy" id="667449"/>
    <lineage>
        <taxon>Eukaryota</taxon>
        <taxon>Metazoa</taxon>
        <taxon>Ecdysozoa</taxon>
        <taxon>Arthropoda</taxon>
        <taxon>Hexapoda</taxon>
        <taxon>Insecta</taxon>
        <taxon>Pterygota</taxon>
        <taxon>Neoptera</taxon>
        <taxon>Endopterygota</taxon>
        <taxon>Lepidoptera</taxon>
        <taxon>Glossata</taxon>
        <taxon>Ditrysia</taxon>
        <taxon>Noctuoidea</taxon>
        <taxon>Noctuidae</taxon>
        <taxon>Noctuinae</taxon>
        <taxon>Hadenini</taxon>
        <taxon>Mythimna</taxon>
    </lineage>
</organism>
<keyword evidence="2" id="KW-1185">Reference proteome</keyword>